<comment type="similarity">
    <text evidence="1">Belongs to the virb1 family.</text>
</comment>
<evidence type="ECO:0000259" key="3">
    <source>
        <dbReference type="Pfam" id="PF01464"/>
    </source>
</evidence>
<feature type="domain" description="Transglycosylase SLT" evidence="3">
    <location>
        <begin position="88"/>
        <end position="189"/>
    </location>
</feature>
<dbReference type="InterPro" id="IPR008258">
    <property type="entry name" value="Transglycosylase_SLT_dom_1"/>
</dbReference>
<feature type="chain" id="PRO_5023147794" evidence="2">
    <location>
        <begin position="25"/>
        <end position="243"/>
    </location>
</feature>
<dbReference type="EMBL" id="CP043507">
    <property type="protein sequence ID" value="QEO18849.1"/>
    <property type="molecule type" value="Genomic_DNA"/>
</dbReference>
<dbReference type="SUPFAM" id="SSF53955">
    <property type="entry name" value="Lysozyme-like"/>
    <property type="match status" value="1"/>
</dbReference>
<gene>
    <name evidence="4" type="ORF">FLP30_13345</name>
</gene>
<evidence type="ECO:0000256" key="1">
    <source>
        <dbReference type="ARBA" id="ARBA00009387"/>
    </source>
</evidence>
<keyword evidence="5" id="KW-1185">Reference proteome</keyword>
<accession>A0A5C1YTY8</accession>
<dbReference type="KEGG" id="acek:FLP30_13345"/>
<dbReference type="AlphaFoldDB" id="A0A5C1YTY8"/>
<dbReference type="Gene3D" id="1.10.530.10">
    <property type="match status" value="1"/>
</dbReference>
<feature type="signal peptide" evidence="2">
    <location>
        <begin position="1"/>
        <end position="24"/>
    </location>
</feature>
<geneLocation type="plasmid" evidence="4">
    <name>unnamed1</name>
</geneLocation>
<dbReference type="OrthoDB" id="7226137at2"/>
<proteinExistence type="inferred from homology"/>
<evidence type="ECO:0000256" key="2">
    <source>
        <dbReference type="SAM" id="SignalP"/>
    </source>
</evidence>
<dbReference type="InterPro" id="IPR023346">
    <property type="entry name" value="Lysozyme-like_dom_sf"/>
</dbReference>
<evidence type="ECO:0000313" key="4">
    <source>
        <dbReference type="EMBL" id="QEO18849.1"/>
    </source>
</evidence>
<sequence length="243" mass="24960">MRYQRHFRCWLGLVVSLSGEAARAAVPEQIIPLAKEIGAPTFAYTGASSSASGTSGTTTSSASYSGSWGSTDAMSTLLGQSYGADAVAAAKAAGINPDTLAAFGQIESHYQNVGNATSSAKGVWQITDGTWNEYASKLGLSGADRSDPVVQAKVSSAIISDYSRSVSKTTGTTATSAQVYGAYMFGTKAGSELATESDQSAPLSKYVSAKTLAANNMTGWTVGQYYQTVSSRMGSGAAEKVTG</sequence>
<keyword evidence="2" id="KW-0732">Signal</keyword>
<name>A0A5C1YTY8_9PROT</name>
<evidence type="ECO:0000313" key="5">
    <source>
        <dbReference type="Proteomes" id="UP000324536"/>
    </source>
</evidence>
<dbReference type="Pfam" id="PF01464">
    <property type="entry name" value="SLT"/>
    <property type="match status" value="1"/>
</dbReference>
<dbReference type="RefSeq" id="WP_149280503.1">
    <property type="nucleotide sequence ID" value="NZ_CP043507.1"/>
</dbReference>
<protein>
    <submittedName>
        <fullName evidence="4">Transglycosylase SLT domain-containing protein</fullName>
    </submittedName>
</protein>
<keyword evidence="4" id="KW-0614">Plasmid</keyword>
<reference evidence="4 5" key="1">
    <citation type="submission" date="2019-09" db="EMBL/GenBank/DDBJ databases">
        <title>Genome sequencing of strain KACC 21233.</title>
        <authorList>
            <person name="Heo J."/>
            <person name="Kim S.-J."/>
            <person name="Kim J.-S."/>
            <person name="Hong S.-B."/>
            <person name="Kwon S.-W."/>
        </authorList>
    </citation>
    <scope>NUCLEOTIDE SEQUENCE [LARGE SCALE GENOMIC DNA]</scope>
    <source>
        <strain evidence="4 5">KACC 21233</strain>
        <plasmid evidence="4 5">unnamed1</plasmid>
    </source>
</reference>
<organism evidence="4 5">
    <name type="scientific">Acetobacter vaccinii</name>
    <dbReference type="NCBI Taxonomy" id="2592655"/>
    <lineage>
        <taxon>Bacteria</taxon>
        <taxon>Pseudomonadati</taxon>
        <taxon>Pseudomonadota</taxon>
        <taxon>Alphaproteobacteria</taxon>
        <taxon>Acetobacterales</taxon>
        <taxon>Acetobacteraceae</taxon>
        <taxon>Acetobacter</taxon>
    </lineage>
</organism>
<dbReference type="Proteomes" id="UP000324536">
    <property type="component" value="Plasmid unnamed1"/>
</dbReference>